<keyword evidence="3" id="KW-1185">Reference proteome</keyword>
<dbReference type="InterPro" id="IPR013320">
    <property type="entry name" value="ConA-like_dom_sf"/>
</dbReference>
<proteinExistence type="predicted"/>
<dbReference type="OrthoDB" id="6285953at2759"/>
<dbReference type="Gene3D" id="2.60.120.200">
    <property type="match status" value="1"/>
</dbReference>
<comment type="caution">
    <text evidence="2">The sequence shown here is derived from an EMBL/GenBank/DDBJ whole genome shotgun (WGS) entry which is preliminary data.</text>
</comment>
<dbReference type="EMBL" id="CAAALY010000449">
    <property type="protein sequence ID" value="VEL06816.1"/>
    <property type="molecule type" value="Genomic_DNA"/>
</dbReference>
<keyword evidence="1" id="KW-0853">WD repeat</keyword>
<sequence>MPLGEGWPVIGSSVSGAPSGQSDTSWVEFSCGPNAWAASEGRFVPEMNGPAGVVSGGASFSASPAASSQNGAGSFSDPAVISSVRAWPVGQWRHVAIVLSRSGILKTSLCRLYLDGKLVNSQRDMGHIVHLERSSPIWDATLNILNSRLYKNFSTFGMTLHFAGKVGWKEFVLWSHRKPKEDCRVGKAVEFESDQLSIGFTGRFMLTLFPRTSSSDDVHHLMDESSGRFHPKRERKSRGLRQYEYRIKAKRLQYEFHPSSSGEIDQRISSSCAFIRNKGPLNNLNYIGTSASSTSLSGSGGYGGFLTSISAFVGTPACLRRPGSCLRWHQGPFHLIEESLGPAQVAVIHALGPSYVGSFQAVPITPCCDEALLPLVSEERLMFGIYASALSTMTVSRIRKVYNQTDAKAIARQVLNFCHEINLHLLD</sequence>
<dbReference type="SUPFAM" id="SSF49899">
    <property type="entry name" value="Concanavalin A-like lectins/glucanases"/>
    <property type="match status" value="1"/>
</dbReference>
<reference evidence="2" key="1">
    <citation type="submission" date="2018-11" db="EMBL/GenBank/DDBJ databases">
        <authorList>
            <consortium name="Pathogen Informatics"/>
        </authorList>
    </citation>
    <scope>NUCLEOTIDE SEQUENCE</scope>
</reference>
<evidence type="ECO:0000256" key="1">
    <source>
        <dbReference type="ARBA" id="ARBA00022574"/>
    </source>
</evidence>
<gene>
    <name evidence="2" type="ORF">PXEA_LOCUS256</name>
</gene>
<dbReference type="Proteomes" id="UP000784294">
    <property type="component" value="Unassembled WGS sequence"/>
</dbReference>
<evidence type="ECO:0000313" key="3">
    <source>
        <dbReference type="Proteomes" id="UP000784294"/>
    </source>
</evidence>
<name>A0A448WA59_9PLAT</name>
<accession>A0A448WA59</accession>
<dbReference type="InterPro" id="IPR051944">
    <property type="entry name" value="BEACH_domain_protein"/>
</dbReference>
<dbReference type="Pfam" id="PF13385">
    <property type="entry name" value="Laminin_G_3"/>
    <property type="match status" value="1"/>
</dbReference>
<dbReference type="PANTHER" id="PTHR46108">
    <property type="entry name" value="BLUE CHEESE"/>
    <property type="match status" value="1"/>
</dbReference>
<dbReference type="PANTHER" id="PTHR46108:SF4">
    <property type="entry name" value="BLUE CHEESE"/>
    <property type="match status" value="1"/>
</dbReference>
<evidence type="ECO:0000313" key="2">
    <source>
        <dbReference type="EMBL" id="VEL06816.1"/>
    </source>
</evidence>
<dbReference type="AlphaFoldDB" id="A0A448WA59"/>
<organism evidence="2 3">
    <name type="scientific">Protopolystoma xenopodis</name>
    <dbReference type="NCBI Taxonomy" id="117903"/>
    <lineage>
        <taxon>Eukaryota</taxon>
        <taxon>Metazoa</taxon>
        <taxon>Spiralia</taxon>
        <taxon>Lophotrochozoa</taxon>
        <taxon>Platyhelminthes</taxon>
        <taxon>Monogenea</taxon>
        <taxon>Polyopisthocotylea</taxon>
        <taxon>Polystomatidea</taxon>
        <taxon>Polystomatidae</taxon>
        <taxon>Protopolystoma</taxon>
    </lineage>
</organism>
<protein>
    <submittedName>
        <fullName evidence="2">Uncharacterized protein</fullName>
    </submittedName>
</protein>